<evidence type="ECO:0000313" key="3">
    <source>
        <dbReference type="Proteomes" id="UP001444071"/>
    </source>
</evidence>
<proteinExistence type="predicted"/>
<evidence type="ECO:0000313" key="2">
    <source>
        <dbReference type="EMBL" id="MEQ2272209.1"/>
    </source>
</evidence>
<evidence type="ECO:0000256" key="1">
    <source>
        <dbReference type="SAM" id="Phobius"/>
    </source>
</evidence>
<accession>A0ABV0WRY0</accession>
<reference evidence="2 3" key="1">
    <citation type="submission" date="2021-06" db="EMBL/GenBank/DDBJ databases">
        <authorList>
            <person name="Palmer J.M."/>
        </authorList>
    </citation>
    <scope>NUCLEOTIDE SEQUENCE [LARGE SCALE GENOMIC DNA]</scope>
    <source>
        <strain evidence="2 3">XR_2019</strain>
        <tissue evidence="2">Muscle</tissue>
    </source>
</reference>
<keyword evidence="3" id="KW-1185">Reference proteome</keyword>
<keyword evidence="1" id="KW-0812">Transmembrane</keyword>
<dbReference type="EMBL" id="JAHRIM010065579">
    <property type="protein sequence ID" value="MEQ2272209.1"/>
    <property type="molecule type" value="Genomic_DNA"/>
</dbReference>
<keyword evidence="1" id="KW-0472">Membrane</keyword>
<organism evidence="2 3">
    <name type="scientific">Xenotaenia resolanae</name>
    <dbReference type="NCBI Taxonomy" id="208358"/>
    <lineage>
        <taxon>Eukaryota</taxon>
        <taxon>Metazoa</taxon>
        <taxon>Chordata</taxon>
        <taxon>Craniata</taxon>
        <taxon>Vertebrata</taxon>
        <taxon>Euteleostomi</taxon>
        <taxon>Actinopterygii</taxon>
        <taxon>Neopterygii</taxon>
        <taxon>Teleostei</taxon>
        <taxon>Neoteleostei</taxon>
        <taxon>Acanthomorphata</taxon>
        <taxon>Ovalentaria</taxon>
        <taxon>Atherinomorphae</taxon>
        <taxon>Cyprinodontiformes</taxon>
        <taxon>Goodeidae</taxon>
        <taxon>Xenotaenia</taxon>
    </lineage>
</organism>
<name>A0ABV0WRY0_9TELE</name>
<keyword evidence="1" id="KW-1133">Transmembrane helix</keyword>
<gene>
    <name evidence="2" type="ORF">XENORESO_016666</name>
</gene>
<sequence length="123" mass="13536">MFNQTNSSTIISIPAVYTLDIVFTSRAAFGLILLSVLAHYLAESFNGDKVPRAFGRETDPQHYRSSSTLNNRHKCFSTFVPHLTQPSPSPSCSMCVAPDKYGSSSSLVAKRNGPLCYIIFMPL</sequence>
<protein>
    <submittedName>
        <fullName evidence="2">Uncharacterized protein</fullName>
    </submittedName>
</protein>
<comment type="caution">
    <text evidence="2">The sequence shown here is derived from an EMBL/GenBank/DDBJ whole genome shotgun (WGS) entry which is preliminary data.</text>
</comment>
<feature type="transmembrane region" description="Helical" evidence="1">
    <location>
        <begin position="21"/>
        <end position="42"/>
    </location>
</feature>
<dbReference type="Proteomes" id="UP001444071">
    <property type="component" value="Unassembled WGS sequence"/>
</dbReference>